<name>A0AAW1LF67_POPJA</name>
<keyword evidence="1" id="KW-0732">Signal</keyword>
<evidence type="ECO:0000256" key="1">
    <source>
        <dbReference type="SAM" id="SignalP"/>
    </source>
</evidence>
<feature type="chain" id="PRO_5043632010" evidence="1">
    <location>
        <begin position="19"/>
        <end position="167"/>
    </location>
</feature>
<keyword evidence="3" id="KW-1185">Reference proteome</keyword>
<feature type="signal peptide" evidence="1">
    <location>
        <begin position="1"/>
        <end position="18"/>
    </location>
</feature>
<dbReference type="EMBL" id="JASPKY010000123">
    <property type="protein sequence ID" value="KAK9732038.1"/>
    <property type="molecule type" value="Genomic_DNA"/>
</dbReference>
<comment type="caution">
    <text evidence="2">The sequence shown here is derived from an EMBL/GenBank/DDBJ whole genome shotgun (WGS) entry which is preliminary data.</text>
</comment>
<evidence type="ECO:0000313" key="2">
    <source>
        <dbReference type="EMBL" id="KAK9732038.1"/>
    </source>
</evidence>
<proteinExistence type="predicted"/>
<accession>A0AAW1LF67</accession>
<organism evidence="2 3">
    <name type="scientific">Popillia japonica</name>
    <name type="common">Japanese beetle</name>
    <dbReference type="NCBI Taxonomy" id="7064"/>
    <lineage>
        <taxon>Eukaryota</taxon>
        <taxon>Metazoa</taxon>
        <taxon>Ecdysozoa</taxon>
        <taxon>Arthropoda</taxon>
        <taxon>Hexapoda</taxon>
        <taxon>Insecta</taxon>
        <taxon>Pterygota</taxon>
        <taxon>Neoptera</taxon>
        <taxon>Endopterygota</taxon>
        <taxon>Coleoptera</taxon>
        <taxon>Polyphaga</taxon>
        <taxon>Scarabaeiformia</taxon>
        <taxon>Scarabaeidae</taxon>
        <taxon>Rutelinae</taxon>
        <taxon>Popillia</taxon>
    </lineage>
</organism>
<reference evidence="2 3" key="1">
    <citation type="journal article" date="2024" name="BMC Genomics">
        <title>De novo assembly and annotation of Popillia japonica's genome with initial clues to its potential as an invasive pest.</title>
        <authorList>
            <person name="Cucini C."/>
            <person name="Boschi S."/>
            <person name="Funari R."/>
            <person name="Cardaioli E."/>
            <person name="Iannotti N."/>
            <person name="Marturano G."/>
            <person name="Paoli F."/>
            <person name="Bruttini M."/>
            <person name="Carapelli A."/>
            <person name="Frati F."/>
            <person name="Nardi F."/>
        </authorList>
    </citation>
    <scope>NUCLEOTIDE SEQUENCE [LARGE SCALE GENOMIC DNA]</scope>
    <source>
        <strain evidence="2">DMR45628</strain>
    </source>
</reference>
<dbReference type="Proteomes" id="UP001458880">
    <property type="component" value="Unassembled WGS sequence"/>
</dbReference>
<sequence length="167" mass="18560">MTTLTRIIFLLLPILIDCQMTAPQQKCLNITCPNHSSDEAACELGHIEDPFTNKCVAQCDGPCSNGHCNFCYCSFPTEEDIESAQLAECKRNVLVKCSSTKCIFHVIKACTGNYTYNPYNHYECVPRCDEDSCGDGGTCSPAGHCVCYLGYRPDVTNPRIFSYSSYF</sequence>
<evidence type="ECO:0000313" key="3">
    <source>
        <dbReference type="Proteomes" id="UP001458880"/>
    </source>
</evidence>
<protein>
    <submittedName>
        <fullName evidence="2">Uncharacterized protein</fullName>
    </submittedName>
</protein>
<dbReference type="AlphaFoldDB" id="A0AAW1LF67"/>
<gene>
    <name evidence="2" type="ORF">QE152_g13163</name>
</gene>